<accession>A0A5C5Q246</accession>
<dbReference type="RefSeq" id="WP_010567814.1">
    <property type="nucleotide sequence ID" value="NZ_CP091043.1"/>
</dbReference>
<sequence>MSAFTDKLEYMHNQDIQALFEFAGRLFPGRIAVVAEDYVLVEIEHNEKTVLLHKHINAVGFITGSGLVG</sequence>
<proteinExistence type="predicted"/>
<name>A0A5C5Q246_9PSED</name>
<reference evidence="1 2" key="1">
    <citation type="submission" date="2019-06" db="EMBL/GenBank/DDBJ databases">
        <title>Pseudomonas bimorpha sp. nov. isolated from bovine raw milk and skim milk concentrate.</title>
        <authorList>
            <person name="Hofmann K."/>
            <person name="Huptas C."/>
            <person name="Doll E."/>
            <person name="Scherer S."/>
            <person name="Wenning M."/>
        </authorList>
    </citation>
    <scope>NUCLEOTIDE SEQUENCE [LARGE SCALE GENOMIC DNA]</scope>
    <source>
        <strain evidence="1 2">DSM 17835</strain>
    </source>
</reference>
<protein>
    <submittedName>
        <fullName evidence="1">Uncharacterized protein</fullName>
    </submittedName>
</protein>
<dbReference type="OrthoDB" id="9913763at2"/>
<comment type="caution">
    <text evidence="1">The sequence shown here is derived from an EMBL/GenBank/DDBJ whole genome shotgun (WGS) entry which is preliminary data.</text>
</comment>
<dbReference type="GeneID" id="78552599"/>
<gene>
    <name evidence="1" type="ORF">FIV36_29800</name>
</gene>
<evidence type="ECO:0000313" key="2">
    <source>
        <dbReference type="Proteomes" id="UP000317951"/>
    </source>
</evidence>
<dbReference type="AlphaFoldDB" id="A0A5C5Q246"/>
<dbReference type="Proteomes" id="UP000317951">
    <property type="component" value="Unassembled WGS sequence"/>
</dbReference>
<evidence type="ECO:0000313" key="1">
    <source>
        <dbReference type="EMBL" id="TWR98191.1"/>
    </source>
</evidence>
<dbReference type="EMBL" id="VFET01000046">
    <property type="protein sequence ID" value="TWR98191.1"/>
    <property type="molecule type" value="Genomic_DNA"/>
</dbReference>
<organism evidence="1 2">
    <name type="scientific">Pseudomonas extremaustralis</name>
    <dbReference type="NCBI Taxonomy" id="359110"/>
    <lineage>
        <taxon>Bacteria</taxon>
        <taxon>Pseudomonadati</taxon>
        <taxon>Pseudomonadota</taxon>
        <taxon>Gammaproteobacteria</taxon>
        <taxon>Pseudomonadales</taxon>
        <taxon>Pseudomonadaceae</taxon>
        <taxon>Pseudomonas</taxon>
    </lineage>
</organism>